<dbReference type="PANTHER" id="PTHR43311">
    <property type="entry name" value="GLUTAMATE--TRNA LIGASE"/>
    <property type="match status" value="1"/>
</dbReference>
<dbReference type="Proteomes" id="UP000322454">
    <property type="component" value="Unassembled WGS sequence"/>
</dbReference>
<evidence type="ECO:0000256" key="5">
    <source>
        <dbReference type="ARBA" id="ARBA00022598"/>
    </source>
</evidence>
<dbReference type="Gene3D" id="3.40.50.620">
    <property type="entry name" value="HUPs"/>
    <property type="match status" value="1"/>
</dbReference>
<evidence type="ECO:0000313" key="14">
    <source>
        <dbReference type="Proteomes" id="UP000322454"/>
    </source>
</evidence>
<evidence type="ECO:0000256" key="2">
    <source>
        <dbReference type="ARBA" id="ARBA00007894"/>
    </source>
</evidence>
<dbReference type="Pfam" id="PF19269">
    <property type="entry name" value="Anticodon_2"/>
    <property type="match status" value="1"/>
</dbReference>
<keyword evidence="4 10" id="KW-0963">Cytoplasm</keyword>
<dbReference type="InterPro" id="IPR033910">
    <property type="entry name" value="GluRS_core"/>
</dbReference>
<keyword evidence="7 10" id="KW-0067">ATP-binding</keyword>
<keyword evidence="8 10" id="KW-0648">Protein biosynthesis</keyword>
<comment type="caution">
    <text evidence="13">The sequence shown here is derived from an EMBL/GenBank/DDBJ whole genome shotgun (WGS) entry which is preliminary data.</text>
</comment>
<dbReference type="InterPro" id="IPR008925">
    <property type="entry name" value="aa_tRNA-synth_I_cd-bd_sf"/>
</dbReference>
<gene>
    <name evidence="10 13" type="primary">gltX</name>
    <name evidence="13" type="ORF">EVJ48_00235</name>
</gene>
<dbReference type="GO" id="GO:0005829">
    <property type="term" value="C:cytosol"/>
    <property type="evidence" value="ECO:0007669"/>
    <property type="project" value="TreeGrafter"/>
</dbReference>
<dbReference type="InterPro" id="IPR000924">
    <property type="entry name" value="Glu/Gln-tRNA-synth"/>
</dbReference>
<dbReference type="GO" id="GO:0000049">
    <property type="term" value="F:tRNA binding"/>
    <property type="evidence" value="ECO:0007669"/>
    <property type="project" value="InterPro"/>
</dbReference>
<feature type="domain" description="Glutamyl/glutaminyl-tRNA synthetase class Ib catalytic" evidence="11">
    <location>
        <begin position="4"/>
        <end position="310"/>
    </location>
</feature>
<sequence>MDTIKTRFAPSPTGYLHIGGARTALFNYVYAKHNGGKFVLRIEDTDFERSEKIFEEDIIESLKWMSIISDEEILHQSERLNIYNSYVEKLLKEGKAYYCFCSKELLEEDRNKLIAENKKPMYVGRCRELKPDAEMLKTPHVIRFKVGREAGSATFFKDLIRNQVISIENKEIDDFVIVREDGIPTYNFAVVIDDALSGITHVLRGDDHVSNTPKQIMLYNALGFKAPEFAHVSMILGPDGKRLSKRHGATSVIQYKKEGFLPEALVNYLIRLGWSHGNDEILSMDEIIKFFDLKNISKSAAIFNTEKLLWLNSHYIKSKDPFTLIKLINDISEDSQTLLNEDIKTAALVDSLKSRSKTLVELRRKLDFFLNKTVEYNTGVINEFNFNQNDVDFLSSFKGFIISLDDKIFTDAKNLEDLKVSIELIKNAFNDFFSQNGWTMKEKAMIIRLAFTGEKVSPPIYEMIFSLGKERCAERIEAFLCR</sequence>
<feature type="short sequence motif" description="'KMSKS' region" evidence="10">
    <location>
        <begin position="242"/>
        <end position="246"/>
    </location>
</feature>
<dbReference type="FunFam" id="3.40.50.620:FF:000007">
    <property type="entry name" value="Glutamate--tRNA ligase"/>
    <property type="match status" value="1"/>
</dbReference>
<dbReference type="PRINTS" id="PR00987">
    <property type="entry name" value="TRNASYNTHGLU"/>
</dbReference>
<dbReference type="HAMAP" id="MF_00022">
    <property type="entry name" value="Glu_tRNA_synth_type1"/>
    <property type="match status" value="1"/>
</dbReference>
<protein>
    <recommendedName>
        <fullName evidence="10">Glutamate--tRNA ligase</fullName>
        <ecNumber evidence="10">6.1.1.17</ecNumber>
    </recommendedName>
    <alternativeName>
        <fullName evidence="10">Glutamyl-tRNA synthetase</fullName>
        <shortName evidence="10">GluRS</shortName>
    </alternativeName>
</protein>
<comment type="subcellular location">
    <subcellularLocation>
        <location evidence="1 10">Cytoplasm</location>
    </subcellularLocation>
</comment>
<keyword evidence="10" id="KW-0479">Metal-binding</keyword>
<reference evidence="13 14" key="1">
    <citation type="submission" date="2019-01" db="EMBL/GenBank/DDBJ databases">
        <title>Insights into ecological role of a new deltaproteobacterial order Candidatus Sinidesulfobacterales (Sva0485) by metagenomics and metatranscriptomics.</title>
        <authorList>
            <person name="Tan S."/>
            <person name="Liu J."/>
            <person name="Fang Y."/>
            <person name="Hedlund B."/>
            <person name="Lian Z.-H."/>
            <person name="Huang L.-Y."/>
            <person name="Li J.-T."/>
            <person name="Huang L.-N."/>
            <person name="Li W.-J."/>
            <person name="Jiang H.-C."/>
            <person name="Dong H.-L."/>
            <person name="Shu W.-S."/>
        </authorList>
    </citation>
    <scope>NUCLEOTIDE SEQUENCE [LARGE SCALE GENOMIC DNA]</scope>
    <source>
        <strain evidence="13">AP4</strain>
    </source>
</reference>
<dbReference type="InterPro" id="IPR004527">
    <property type="entry name" value="Glu-tRNA-ligase_bac/mito"/>
</dbReference>
<keyword evidence="5 10" id="KW-0436">Ligase</keyword>
<dbReference type="PANTHER" id="PTHR43311:SF2">
    <property type="entry name" value="GLUTAMATE--TRNA LIGASE, MITOCHONDRIAL-RELATED"/>
    <property type="match status" value="1"/>
</dbReference>
<comment type="similarity">
    <text evidence="2 10">Belongs to the class-I aminoacyl-tRNA synthetase family. Glutamate--tRNA ligase type 1 subfamily.</text>
</comment>
<dbReference type="GO" id="GO:0008270">
    <property type="term" value="F:zinc ion binding"/>
    <property type="evidence" value="ECO:0007669"/>
    <property type="project" value="UniProtKB-UniRule"/>
</dbReference>
<evidence type="ECO:0000256" key="4">
    <source>
        <dbReference type="ARBA" id="ARBA00022490"/>
    </source>
</evidence>
<keyword evidence="9 10" id="KW-0030">Aminoacyl-tRNA synthetase</keyword>
<comment type="function">
    <text evidence="10">Catalyzes the attachment of glutamate to tRNA(Glu) in a two-step reaction: glutamate is first activated by ATP to form Glu-AMP and then transferred to the acceptor end of tRNA(Glu).</text>
</comment>
<dbReference type="Pfam" id="PF00749">
    <property type="entry name" value="tRNA-synt_1c"/>
    <property type="match status" value="1"/>
</dbReference>
<feature type="binding site" evidence="10">
    <location>
        <position position="101"/>
    </location>
    <ligand>
        <name>Zn(2+)</name>
        <dbReference type="ChEBI" id="CHEBI:29105"/>
    </ligand>
</feature>
<organism evidence="13 14">
    <name type="scientific">Candidatus Acidulodesulfobacterium acidiphilum</name>
    <dbReference type="NCBI Taxonomy" id="2597224"/>
    <lineage>
        <taxon>Bacteria</taxon>
        <taxon>Deltaproteobacteria</taxon>
        <taxon>Candidatus Acidulodesulfobacterales</taxon>
        <taxon>Candidatus Acidulodesulfobacterium</taxon>
    </lineage>
</organism>
<accession>A0A520XH30</accession>
<dbReference type="SUPFAM" id="SSF48163">
    <property type="entry name" value="An anticodon-binding domain of class I aminoacyl-tRNA synthetases"/>
    <property type="match status" value="1"/>
</dbReference>
<dbReference type="InterPro" id="IPR014729">
    <property type="entry name" value="Rossmann-like_a/b/a_fold"/>
</dbReference>
<dbReference type="InterPro" id="IPR020751">
    <property type="entry name" value="aa-tRNA-synth_I_codon-bd_sub2"/>
</dbReference>
<dbReference type="EMBL" id="SHMQ01000001">
    <property type="protein sequence ID" value="RZV40385.1"/>
    <property type="molecule type" value="Genomic_DNA"/>
</dbReference>
<dbReference type="EC" id="6.1.1.17" evidence="10"/>
<evidence type="ECO:0000256" key="10">
    <source>
        <dbReference type="HAMAP-Rule" id="MF_00022"/>
    </source>
</evidence>
<dbReference type="Gene3D" id="1.10.10.350">
    <property type="match status" value="1"/>
</dbReference>
<feature type="binding site" evidence="10">
    <location>
        <position position="99"/>
    </location>
    <ligand>
        <name>Zn(2+)</name>
        <dbReference type="ChEBI" id="CHEBI:29105"/>
    </ligand>
</feature>
<dbReference type="SUPFAM" id="SSF52374">
    <property type="entry name" value="Nucleotidylyl transferase"/>
    <property type="match status" value="1"/>
</dbReference>
<evidence type="ECO:0000256" key="8">
    <source>
        <dbReference type="ARBA" id="ARBA00022917"/>
    </source>
</evidence>
<feature type="binding site" evidence="10">
    <location>
        <position position="128"/>
    </location>
    <ligand>
        <name>Zn(2+)</name>
        <dbReference type="ChEBI" id="CHEBI:29105"/>
    </ligand>
</feature>
<evidence type="ECO:0000256" key="3">
    <source>
        <dbReference type="ARBA" id="ARBA00011245"/>
    </source>
</evidence>
<evidence type="ECO:0000256" key="9">
    <source>
        <dbReference type="ARBA" id="ARBA00023146"/>
    </source>
</evidence>
<evidence type="ECO:0000259" key="12">
    <source>
        <dbReference type="Pfam" id="PF19269"/>
    </source>
</evidence>
<evidence type="ECO:0000256" key="7">
    <source>
        <dbReference type="ARBA" id="ARBA00022840"/>
    </source>
</evidence>
<dbReference type="NCBIfam" id="TIGR00464">
    <property type="entry name" value="gltX_bact"/>
    <property type="match status" value="1"/>
</dbReference>
<dbReference type="GO" id="GO:0006424">
    <property type="term" value="P:glutamyl-tRNA aminoacylation"/>
    <property type="evidence" value="ECO:0007669"/>
    <property type="project" value="UniProtKB-UniRule"/>
</dbReference>
<evidence type="ECO:0000256" key="1">
    <source>
        <dbReference type="ARBA" id="ARBA00004496"/>
    </source>
</evidence>
<evidence type="ECO:0000313" key="13">
    <source>
        <dbReference type="EMBL" id="RZV40385.1"/>
    </source>
</evidence>
<proteinExistence type="inferred from homology"/>
<comment type="catalytic activity">
    <reaction evidence="10">
        <text>tRNA(Glu) + L-glutamate + ATP = L-glutamyl-tRNA(Glu) + AMP + diphosphate</text>
        <dbReference type="Rhea" id="RHEA:23540"/>
        <dbReference type="Rhea" id="RHEA-COMP:9663"/>
        <dbReference type="Rhea" id="RHEA-COMP:9680"/>
        <dbReference type="ChEBI" id="CHEBI:29985"/>
        <dbReference type="ChEBI" id="CHEBI:30616"/>
        <dbReference type="ChEBI" id="CHEBI:33019"/>
        <dbReference type="ChEBI" id="CHEBI:78442"/>
        <dbReference type="ChEBI" id="CHEBI:78520"/>
        <dbReference type="ChEBI" id="CHEBI:456215"/>
        <dbReference type="EC" id="6.1.1.17"/>
    </reaction>
</comment>
<comment type="subunit">
    <text evidence="3 10">Monomer.</text>
</comment>
<dbReference type="AlphaFoldDB" id="A0A520XH30"/>
<keyword evidence="6 10" id="KW-0547">Nucleotide-binding</keyword>
<dbReference type="InterPro" id="IPR045462">
    <property type="entry name" value="aa-tRNA-synth_I_cd-bd"/>
</dbReference>
<dbReference type="InterPro" id="IPR020058">
    <property type="entry name" value="Glu/Gln-tRNA-synth_Ib_cat-dom"/>
</dbReference>
<feature type="short sequence motif" description="'HIGH' region" evidence="10">
    <location>
        <begin position="10"/>
        <end position="20"/>
    </location>
</feature>
<evidence type="ECO:0000256" key="6">
    <source>
        <dbReference type="ARBA" id="ARBA00022741"/>
    </source>
</evidence>
<name>A0A520XH30_9DELT</name>
<feature type="domain" description="Aminoacyl-tRNA synthetase class I anticodon-binding" evidence="12">
    <location>
        <begin position="343"/>
        <end position="479"/>
    </location>
</feature>
<dbReference type="PROSITE" id="PS00178">
    <property type="entry name" value="AA_TRNA_LIGASE_I"/>
    <property type="match status" value="1"/>
</dbReference>
<dbReference type="CDD" id="cd00808">
    <property type="entry name" value="GluRS_core"/>
    <property type="match status" value="1"/>
</dbReference>
<evidence type="ECO:0000259" key="11">
    <source>
        <dbReference type="Pfam" id="PF00749"/>
    </source>
</evidence>
<dbReference type="GO" id="GO:0004818">
    <property type="term" value="F:glutamate-tRNA ligase activity"/>
    <property type="evidence" value="ECO:0007669"/>
    <property type="project" value="UniProtKB-UniRule"/>
</dbReference>
<feature type="binding site" evidence="10">
    <location>
        <position position="245"/>
    </location>
    <ligand>
        <name>ATP</name>
        <dbReference type="ChEBI" id="CHEBI:30616"/>
    </ligand>
</feature>
<dbReference type="InterPro" id="IPR001412">
    <property type="entry name" value="aa-tRNA-synth_I_CS"/>
</dbReference>
<dbReference type="GO" id="GO:0005524">
    <property type="term" value="F:ATP binding"/>
    <property type="evidence" value="ECO:0007669"/>
    <property type="project" value="UniProtKB-UniRule"/>
</dbReference>
<comment type="cofactor">
    <cofactor evidence="10">
        <name>Zn(2+)</name>
        <dbReference type="ChEBI" id="CHEBI:29105"/>
    </cofactor>
    <text evidence="10">Binds 1 zinc ion per subunit.</text>
</comment>
<dbReference type="InterPro" id="IPR049940">
    <property type="entry name" value="GluQ/Sye"/>
</dbReference>
<feature type="binding site" evidence="10">
    <location>
        <position position="126"/>
    </location>
    <ligand>
        <name>Zn(2+)</name>
        <dbReference type="ChEBI" id="CHEBI:29105"/>
    </ligand>
</feature>
<keyword evidence="10" id="KW-0862">Zinc</keyword>